<dbReference type="Pfam" id="PF06984">
    <property type="entry name" value="MRP-L47"/>
    <property type="match status" value="1"/>
</dbReference>
<protein>
    <recommendedName>
        <fullName evidence="6">Large ribosomal subunit protein uL29m</fullName>
    </recommendedName>
    <alternativeName>
        <fullName evidence="7">54S ribosomal protein L4, mitochondrial</fullName>
    </alternativeName>
</protein>
<dbReference type="RefSeq" id="XP_033591442.1">
    <property type="nucleotide sequence ID" value="XM_033732840.1"/>
</dbReference>
<accession>A0A6A6PZK8</accession>
<evidence type="ECO:0000256" key="4">
    <source>
        <dbReference type="ARBA" id="ARBA00023128"/>
    </source>
</evidence>
<keyword evidence="10" id="KW-1185">Reference proteome</keyword>
<dbReference type="InterPro" id="IPR038340">
    <property type="entry name" value="MRP-L47_sf"/>
</dbReference>
<keyword evidence="3 9" id="KW-0689">Ribosomal protein</keyword>
<dbReference type="InterPro" id="IPR010729">
    <property type="entry name" value="Ribosomal_uL29_mit"/>
</dbReference>
<evidence type="ECO:0000313" key="10">
    <source>
        <dbReference type="Proteomes" id="UP000799767"/>
    </source>
</evidence>
<name>A0A6A6PZK8_9PEZI</name>
<evidence type="ECO:0000256" key="7">
    <source>
        <dbReference type="ARBA" id="ARBA00035399"/>
    </source>
</evidence>
<comment type="subcellular location">
    <subcellularLocation>
        <location evidence="1">Mitochondrion</location>
    </subcellularLocation>
</comment>
<gene>
    <name evidence="9" type="ORF">BDY17DRAFT_292525</name>
</gene>
<evidence type="ECO:0000256" key="3">
    <source>
        <dbReference type="ARBA" id="ARBA00022980"/>
    </source>
</evidence>
<evidence type="ECO:0000256" key="6">
    <source>
        <dbReference type="ARBA" id="ARBA00035289"/>
    </source>
</evidence>
<dbReference type="Gene3D" id="6.10.330.20">
    <property type="match status" value="1"/>
</dbReference>
<dbReference type="EMBL" id="MU001633">
    <property type="protein sequence ID" value="KAF2484873.1"/>
    <property type="molecule type" value="Genomic_DNA"/>
</dbReference>
<dbReference type="PANTHER" id="PTHR21183">
    <property type="entry name" value="RIBOSOMAL PROTEIN L47, MITOCHONDRIAL-RELATED"/>
    <property type="match status" value="1"/>
</dbReference>
<dbReference type="Proteomes" id="UP000799767">
    <property type="component" value="Unassembled WGS sequence"/>
</dbReference>
<sequence>MHIAMHCTSRSLLAGAFRLAVQPHPSTLPPPFLLPAFTTIQRATFSSSPSPQARKDGNPNRGISPLRRKVTTRFAKRVKKDIANIPQPVLDPRLRSAVEVDEDHGLWEFFGQEKNSLATPVEISAHGRGWTVAELRRKDWDDLWRLWWVCLKDRNRLATFEAEKERIGNLYGEEESKKRRRELNVTLGGIKHVLTERWYAWENARYAAMEDPEVNLYADPDKGEQALIRPQEEKKVESIQDTLPPPPADEKLGSEVRA</sequence>
<organism evidence="9 10">
    <name type="scientific">Neohortaea acidophila</name>
    <dbReference type="NCBI Taxonomy" id="245834"/>
    <lineage>
        <taxon>Eukaryota</taxon>
        <taxon>Fungi</taxon>
        <taxon>Dikarya</taxon>
        <taxon>Ascomycota</taxon>
        <taxon>Pezizomycotina</taxon>
        <taxon>Dothideomycetes</taxon>
        <taxon>Dothideomycetidae</taxon>
        <taxon>Mycosphaerellales</taxon>
        <taxon>Teratosphaeriaceae</taxon>
        <taxon>Neohortaea</taxon>
    </lineage>
</organism>
<comment type="similarity">
    <text evidence="2">Belongs to the universal ribosomal protein uL29 family.</text>
</comment>
<dbReference type="GO" id="GO:0003735">
    <property type="term" value="F:structural constituent of ribosome"/>
    <property type="evidence" value="ECO:0007669"/>
    <property type="project" value="InterPro"/>
</dbReference>
<dbReference type="OrthoDB" id="270763at2759"/>
<feature type="compositionally biased region" description="Basic and acidic residues" evidence="8">
    <location>
        <begin position="248"/>
        <end position="258"/>
    </location>
</feature>
<reference evidence="9" key="1">
    <citation type="journal article" date="2020" name="Stud. Mycol.">
        <title>101 Dothideomycetes genomes: a test case for predicting lifestyles and emergence of pathogens.</title>
        <authorList>
            <person name="Haridas S."/>
            <person name="Albert R."/>
            <person name="Binder M."/>
            <person name="Bloem J."/>
            <person name="Labutti K."/>
            <person name="Salamov A."/>
            <person name="Andreopoulos B."/>
            <person name="Baker S."/>
            <person name="Barry K."/>
            <person name="Bills G."/>
            <person name="Bluhm B."/>
            <person name="Cannon C."/>
            <person name="Castanera R."/>
            <person name="Culley D."/>
            <person name="Daum C."/>
            <person name="Ezra D."/>
            <person name="Gonzalez J."/>
            <person name="Henrissat B."/>
            <person name="Kuo A."/>
            <person name="Liang C."/>
            <person name="Lipzen A."/>
            <person name="Lutzoni F."/>
            <person name="Magnuson J."/>
            <person name="Mondo S."/>
            <person name="Nolan M."/>
            <person name="Ohm R."/>
            <person name="Pangilinan J."/>
            <person name="Park H.-J."/>
            <person name="Ramirez L."/>
            <person name="Alfaro M."/>
            <person name="Sun H."/>
            <person name="Tritt A."/>
            <person name="Yoshinaga Y."/>
            <person name="Zwiers L.-H."/>
            <person name="Turgeon B."/>
            <person name="Goodwin S."/>
            <person name="Spatafora J."/>
            <person name="Crous P."/>
            <person name="Grigoriev I."/>
        </authorList>
    </citation>
    <scope>NUCLEOTIDE SEQUENCE</scope>
    <source>
        <strain evidence="9">CBS 113389</strain>
    </source>
</reference>
<evidence type="ECO:0000256" key="1">
    <source>
        <dbReference type="ARBA" id="ARBA00004173"/>
    </source>
</evidence>
<feature type="region of interest" description="Disordered" evidence="8">
    <location>
        <begin position="44"/>
        <end position="65"/>
    </location>
</feature>
<evidence type="ECO:0000256" key="8">
    <source>
        <dbReference type="SAM" id="MobiDB-lite"/>
    </source>
</evidence>
<dbReference type="GO" id="GO:0032543">
    <property type="term" value="P:mitochondrial translation"/>
    <property type="evidence" value="ECO:0007669"/>
    <property type="project" value="TreeGrafter"/>
</dbReference>
<dbReference type="GeneID" id="54473842"/>
<evidence type="ECO:0000256" key="2">
    <source>
        <dbReference type="ARBA" id="ARBA00009254"/>
    </source>
</evidence>
<dbReference type="PANTHER" id="PTHR21183:SF18">
    <property type="entry name" value="LARGE RIBOSOMAL SUBUNIT PROTEIN UL29M"/>
    <property type="match status" value="1"/>
</dbReference>
<evidence type="ECO:0000313" key="9">
    <source>
        <dbReference type="EMBL" id="KAF2484873.1"/>
    </source>
</evidence>
<proteinExistence type="inferred from homology"/>
<keyword evidence="5" id="KW-0687">Ribonucleoprotein</keyword>
<evidence type="ECO:0000256" key="5">
    <source>
        <dbReference type="ARBA" id="ARBA00023274"/>
    </source>
</evidence>
<dbReference type="AlphaFoldDB" id="A0A6A6PZK8"/>
<feature type="compositionally biased region" description="Basic and acidic residues" evidence="8">
    <location>
        <begin position="219"/>
        <end position="238"/>
    </location>
</feature>
<feature type="region of interest" description="Disordered" evidence="8">
    <location>
        <begin position="219"/>
        <end position="258"/>
    </location>
</feature>
<dbReference type="GO" id="GO:0005762">
    <property type="term" value="C:mitochondrial large ribosomal subunit"/>
    <property type="evidence" value="ECO:0007669"/>
    <property type="project" value="TreeGrafter"/>
</dbReference>
<keyword evidence="4" id="KW-0496">Mitochondrion</keyword>